<keyword evidence="4 5" id="KW-0472">Membrane</keyword>
<evidence type="ECO:0000256" key="1">
    <source>
        <dbReference type="ARBA" id="ARBA00004141"/>
    </source>
</evidence>
<gene>
    <name evidence="6" type="ORF">Thpro_022167</name>
</gene>
<evidence type="ECO:0000313" key="7">
    <source>
        <dbReference type="Proteomes" id="UP000029273"/>
    </source>
</evidence>
<dbReference type="AlphaFoldDB" id="A0A1A6C032"/>
<name>A0A1A6C032_9GAMM</name>
<dbReference type="GO" id="GO:0015035">
    <property type="term" value="F:protein-disulfide reductase activity"/>
    <property type="evidence" value="ECO:0007669"/>
    <property type="project" value="InterPro"/>
</dbReference>
<dbReference type="Pfam" id="PF02600">
    <property type="entry name" value="DsbB"/>
    <property type="match status" value="1"/>
</dbReference>
<reference evidence="6 7" key="1">
    <citation type="journal article" date="2014" name="Genome Announc.">
        <title>Draft Genome Sequence of the Iron-Oxidizing, Acidophilic, and Halotolerant 'Thiobacillus prosperus' Type Strain DSM 5130.</title>
        <authorList>
            <person name="Ossandon F.J."/>
            <person name="Cardenas J.P."/>
            <person name="Corbett M."/>
            <person name="Quatrini R."/>
            <person name="Holmes D.S."/>
            <person name="Watkin E."/>
        </authorList>
    </citation>
    <scope>NUCLEOTIDE SEQUENCE [LARGE SCALE GENOMIC DNA]</scope>
    <source>
        <strain evidence="6 7">DSM 5130</strain>
    </source>
</reference>
<sequence length="159" mass="16739">MRFYVGLVSPRRAFDTSRLLALLGFGIGFVALGAAFSMEWFMGWQPCSLCWVQRGCLLAICVGLGYRGFFAKPCAWCSRVAFVGALGGLLAAWFQYSEVGSGAPVCPLQIAGAAPNCAIAGAHLWLGFPLAAWGVAVFLVQLTISTAIEIAGLNDTGAP</sequence>
<evidence type="ECO:0000256" key="5">
    <source>
        <dbReference type="SAM" id="Phobius"/>
    </source>
</evidence>
<dbReference type="InterPro" id="IPR023380">
    <property type="entry name" value="DsbB-like_sf"/>
</dbReference>
<accession>A0A1A6C032</accession>
<evidence type="ECO:0000256" key="4">
    <source>
        <dbReference type="ARBA" id="ARBA00023136"/>
    </source>
</evidence>
<dbReference type="Gene3D" id="1.20.1550.10">
    <property type="entry name" value="DsbB-like"/>
    <property type="match status" value="1"/>
</dbReference>
<keyword evidence="2 5" id="KW-0812">Transmembrane</keyword>
<dbReference type="InterPro" id="IPR003752">
    <property type="entry name" value="DiS_bond_form_DsbB/BdbC"/>
</dbReference>
<feature type="transmembrane region" description="Helical" evidence="5">
    <location>
        <begin position="20"/>
        <end position="39"/>
    </location>
</feature>
<keyword evidence="3 5" id="KW-1133">Transmembrane helix</keyword>
<comment type="caution">
    <text evidence="6">The sequence shown here is derived from an EMBL/GenBank/DDBJ whole genome shotgun (WGS) entry which is preliminary data.</text>
</comment>
<evidence type="ECO:0000313" key="6">
    <source>
        <dbReference type="EMBL" id="OBS07917.1"/>
    </source>
</evidence>
<dbReference type="GO" id="GO:0016020">
    <property type="term" value="C:membrane"/>
    <property type="evidence" value="ECO:0007669"/>
    <property type="project" value="UniProtKB-SubCell"/>
</dbReference>
<dbReference type="EMBL" id="JQSG02000006">
    <property type="protein sequence ID" value="OBS07917.1"/>
    <property type="molecule type" value="Genomic_DNA"/>
</dbReference>
<dbReference type="RefSeq" id="WP_065089634.1">
    <property type="nucleotide sequence ID" value="NZ_JQSG02000006.1"/>
</dbReference>
<dbReference type="Proteomes" id="UP000029273">
    <property type="component" value="Unassembled WGS sequence"/>
</dbReference>
<evidence type="ECO:0000256" key="3">
    <source>
        <dbReference type="ARBA" id="ARBA00022989"/>
    </source>
</evidence>
<organism evidence="6 7">
    <name type="scientific">Acidihalobacter prosperus</name>
    <dbReference type="NCBI Taxonomy" id="160660"/>
    <lineage>
        <taxon>Bacteria</taxon>
        <taxon>Pseudomonadati</taxon>
        <taxon>Pseudomonadota</taxon>
        <taxon>Gammaproteobacteria</taxon>
        <taxon>Chromatiales</taxon>
        <taxon>Ectothiorhodospiraceae</taxon>
        <taxon>Acidihalobacter</taxon>
    </lineage>
</organism>
<feature type="transmembrane region" description="Helical" evidence="5">
    <location>
        <begin position="76"/>
        <end position="94"/>
    </location>
</feature>
<comment type="subcellular location">
    <subcellularLocation>
        <location evidence="1">Membrane</location>
        <topology evidence="1">Multi-pass membrane protein</topology>
    </subcellularLocation>
</comment>
<proteinExistence type="predicted"/>
<dbReference type="OrthoDB" id="3711263at2"/>
<evidence type="ECO:0008006" key="8">
    <source>
        <dbReference type="Google" id="ProtNLM"/>
    </source>
</evidence>
<feature type="transmembrane region" description="Helical" evidence="5">
    <location>
        <begin position="51"/>
        <end position="69"/>
    </location>
</feature>
<dbReference type="SUPFAM" id="SSF158442">
    <property type="entry name" value="DsbB-like"/>
    <property type="match status" value="1"/>
</dbReference>
<keyword evidence="7" id="KW-1185">Reference proteome</keyword>
<evidence type="ECO:0000256" key="2">
    <source>
        <dbReference type="ARBA" id="ARBA00022692"/>
    </source>
</evidence>
<protein>
    <recommendedName>
        <fullName evidence="8">Disulfide bond formation protein B</fullName>
    </recommendedName>
</protein>
<dbReference type="GO" id="GO:0006457">
    <property type="term" value="P:protein folding"/>
    <property type="evidence" value="ECO:0007669"/>
    <property type="project" value="InterPro"/>
</dbReference>